<comment type="catalytic activity">
    <reaction evidence="1 5">
        <text>uridine(55) in tRNA = pseudouridine(55) in tRNA</text>
        <dbReference type="Rhea" id="RHEA:42532"/>
        <dbReference type="Rhea" id="RHEA-COMP:10101"/>
        <dbReference type="Rhea" id="RHEA-COMP:10102"/>
        <dbReference type="ChEBI" id="CHEBI:65314"/>
        <dbReference type="ChEBI" id="CHEBI:65315"/>
        <dbReference type="EC" id="5.4.99.25"/>
    </reaction>
</comment>
<dbReference type="CDD" id="cd02573">
    <property type="entry name" value="PseudoU_synth_EcTruB"/>
    <property type="match status" value="1"/>
</dbReference>
<dbReference type="KEGG" id="rml:FF011L_44050"/>
<keyword evidence="9" id="KW-1185">Reference proteome</keyword>
<dbReference type="GO" id="GO:0160148">
    <property type="term" value="F:tRNA pseudouridine(55) synthase activity"/>
    <property type="evidence" value="ECO:0007669"/>
    <property type="project" value="UniProtKB-EC"/>
</dbReference>
<feature type="active site" description="Nucleophile" evidence="5">
    <location>
        <position position="38"/>
    </location>
</feature>
<organism evidence="8 9">
    <name type="scientific">Roseimaritima multifibrata</name>
    <dbReference type="NCBI Taxonomy" id="1930274"/>
    <lineage>
        <taxon>Bacteria</taxon>
        <taxon>Pseudomonadati</taxon>
        <taxon>Planctomycetota</taxon>
        <taxon>Planctomycetia</taxon>
        <taxon>Pirellulales</taxon>
        <taxon>Pirellulaceae</taxon>
        <taxon>Roseimaritima</taxon>
    </lineage>
</organism>
<evidence type="ECO:0000256" key="5">
    <source>
        <dbReference type="HAMAP-Rule" id="MF_01080"/>
    </source>
</evidence>
<keyword evidence="4 5" id="KW-0413">Isomerase</keyword>
<comment type="function">
    <text evidence="5">Responsible for synthesis of pseudouridine from uracil-55 in the psi GC loop of transfer RNAs.</text>
</comment>
<dbReference type="Pfam" id="PF16198">
    <property type="entry name" value="TruB_C_2"/>
    <property type="match status" value="1"/>
</dbReference>
<dbReference type="GO" id="GO:0031119">
    <property type="term" value="P:tRNA pseudouridine synthesis"/>
    <property type="evidence" value="ECO:0007669"/>
    <property type="project" value="UniProtKB-UniRule"/>
</dbReference>
<dbReference type="InterPro" id="IPR014780">
    <property type="entry name" value="tRNA_psdUridine_synth_TruB"/>
</dbReference>
<comment type="similarity">
    <text evidence="2 5">Belongs to the pseudouridine synthase TruB family. Type 1 subfamily.</text>
</comment>
<proteinExistence type="inferred from homology"/>
<evidence type="ECO:0000259" key="6">
    <source>
        <dbReference type="Pfam" id="PF01509"/>
    </source>
</evidence>
<feature type="domain" description="tRNA pseudouridylate synthase B C-terminal" evidence="7">
    <location>
        <begin position="172"/>
        <end position="212"/>
    </location>
</feature>
<dbReference type="SUPFAM" id="SSF55120">
    <property type="entry name" value="Pseudouridine synthase"/>
    <property type="match status" value="1"/>
</dbReference>
<evidence type="ECO:0000313" key="9">
    <source>
        <dbReference type="Proteomes" id="UP000320672"/>
    </source>
</evidence>
<protein>
    <recommendedName>
        <fullName evidence="5">tRNA pseudouridine synthase B</fullName>
        <ecNumber evidence="5">5.4.99.25</ecNumber>
    </recommendedName>
    <alternativeName>
        <fullName evidence="5">tRNA pseudouridine(55) synthase</fullName>
        <shortName evidence="5">Psi55 synthase</shortName>
    </alternativeName>
    <alternativeName>
        <fullName evidence="5">tRNA pseudouridylate synthase</fullName>
    </alternativeName>
    <alternativeName>
        <fullName evidence="5">tRNA-uridine isomerase</fullName>
    </alternativeName>
</protein>
<dbReference type="OrthoDB" id="9802309at2"/>
<dbReference type="Gene3D" id="3.30.2350.10">
    <property type="entry name" value="Pseudouridine synthase"/>
    <property type="match status" value="1"/>
</dbReference>
<dbReference type="HAMAP" id="MF_01080">
    <property type="entry name" value="TruB_bact"/>
    <property type="match status" value="1"/>
</dbReference>
<keyword evidence="3 5" id="KW-0819">tRNA processing</keyword>
<dbReference type="GO" id="GO:0003723">
    <property type="term" value="F:RNA binding"/>
    <property type="evidence" value="ECO:0007669"/>
    <property type="project" value="InterPro"/>
</dbReference>
<dbReference type="InterPro" id="IPR002501">
    <property type="entry name" value="PsdUridine_synth_N"/>
</dbReference>
<evidence type="ECO:0000256" key="1">
    <source>
        <dbReference type="ARBA" id="ARBA00000385"/>
    </source>
</evidence>
<evidence type="ECO:0000313" key="8">
    <source>
        <dbReference type="EMBL" id="QDS95607.1"/>
    </source>
</evidence>
<feature type="domain" description="Pseudouridine synthase II N-terminal" evidence="6">
    <location>
        <begin position="26"/>
        <end position="171"/>
    </location>
</feature>
<gene>
    <name evidence="5 8" type="primary">truB</name>
    <name evidence="8" type="ORF">FF011L_44050</name>
</gene>
<accession>A0A517MLG5</accession>
<dbReference type="EMBL" id="CP036262">
    <property type="protein sequence ID" value="QDS95607.1"/>
    <property type="molecule type" value="Genomic_DNA"/>
</dbReference>
<dbReference type="PANTHER" id="PTHR13767:SF2">
    <property type="entry name" value="PSEUDOURIDYLATE SYNTHASE TRUB1"/>
    <property type="match status" value="1"/>
</dbReference>
<dbReference type="Pfam" id="PF01509">
    <property type="entry name" value="TruB_N"/>
    <property type="match status" value="1"/>
</dbReference>
<dbReference type="PANTHER" id="PTHR13767">
    <property type="entry name" value="TRNA-PSEUDOURIDINE SYNTHASE"/>
    <property type="match status" value="1"/>
</dbReference>
<evidence type="ECO:0000256" key="4">
    <source>
        <dbReference type="ARBA" id="ARBA00023235"/>
    </source>
</evidence>
<dbReference type="InterPro" id="IPR020103">
    <property type="entry name" value="PsdUridine_synth_cat_dom_sf"/>
</dbReference>
<sequence>MFGILNCDKPLGITSRSVVNAVHRQVRPCKAGHAGTLDPLATGVLLVPVGQAVRLTSYLQELPKEYCGVFRFGVQTASGDLELTPEPMENAPIPTLEQVEVARDQFLGDIEQVPPAHSAIKIDGQRAYRLARQGQDVKMKPRKVRIDTIEILRYEYPDLHLRIVCGSGTYIRSLGVDLAAACGTVAVMTSLRRTAIGDFRVEQAHTLDEIREGDVEGMLQSPLLGLPTMPHVCLRDDELLRIEQGQILSLDPSPLFSEADEEIAAIDENQRLRALLCQKGGGWRAKRGFPLDAEISCDG</sequence>
<dbReference type="RefSeq" id="WP_145353841.1">
    <property type="nucleotide sequence ID" value="NZ_CP036262.1"/>
</dbReference>
<dbReference type="GO" id="GO:1990481">
    <property type="term" value="P:mRNA pseudouridine synthesis"/>
    <property type="evidence" value="ECO:0007669"/>
    <property type="project" value="TreeGrafter"/>
</dbReference>
<dbReference type="InterPro" id="IPR032819">
    <property type="entry name" value="TruB_C"/>
</dbReference>
<dbReference type="NCBIfam" id="TIGR00431">
    <property type="entry name" value="TruB"/>
    <property type="match status" value="1"/>
</dbReference>
<dbReference type="Proteomes" id="UP000320672">
    <property type="component" value="Chromosome"/>
</dbReference>
<evidence type="ECO:0000256" key="3">
    <source>
        <dbReference type="ARBA" id="ARBA00022694"/>
    </source>
</evidence>
<dbReference type="AlphaFoldDB" id="A0A517MLG5"/>
<dbReference type="EC" id="5.4.99.25" evidence="5"/>
<name>A0A517MLG5_9BACT</name>
<evidence type="ECO:0000259" key="7">
    <source>
        <dbReference type="Pfam" id="PF16198"/>
    </source>
</evidence>
<reference evidence="8 9" key="1">
    <citation type="submission" date="2019-02" db="EMBL/GenBank/DDBJ databases">
        <title>Deep-cultivation of Planctomycetes and their phenomic and genomic characterization uncovers novel biology.</title>
        <authorList>
            <person name="Wiegand S."/>
            <person name="Jogler M."/>
            <person name="Boedeker C."/>
            <person name="Pinto D."/>
            <person name="Vollmers J."/>
            <person name="Rivas-Marin E."/>
            <person name="Kohn T."/>
            <person name="Peeters S.H."/>
            <person name="Heuer A."/>
            <person name="Rast P."/>
            <person name="Oberbeckmann S."/>
            <person name="Bunk B."/>
            <person name="Jeske O."/>
            <person name="Meyerdierks A."/>
            <person name="Storesund J.E."/>
            <person name="Kallscheuer N."/>
            <person name="Luecker S."/>
            <person name="Lage O.M."/>
            <person name="Pohl T."/>
            <person name="Merkel B.J."/>
            <person name="Hornburger P."/>
            <person name="Mueller R.-W."/>
            <person name="Bruemmer F."/>
            <person name="Labrenz M."/>
            <person name="Spormann A.M."/>
            <person name="Op den Camp H."/>
            <person name="Overmann J."/>
            <person name="Amann R."/>
            <person name="Jetten M.S.M."/>
            <person name="Mascher T."/>
            <person name="Medema M.H."/>
            <person name="Devos D.P."/>
            <person name="Kaster A.-K."/>
            <person name="Ovreas L."/>
            <person name="Rohde M."/>
            <person name="Galperin M.Y."/>
            <person name="Jogler C."/>
        </authorList>
    </citation>
    <scope>NUCLEOTIDE SEQUENCE [LARGE SCALE GENOMIC DNA]</scope>
    <source>
        <strain evidence="8 9">FF011L</strain>
    </source>
</reference>
<evidence type="ECO:0000256" key="2">
    <source>
        <dbReference type="ARBA" id="ARBA00005642"/>
    </source>
</evidence>